<dbReference type="SUPFAM" id="SSF49785">
    <property type="entry name" value="Galactose-binding domain-like"/>
    <property type="match status" value="2"/>
</dbReference>
<feature type="chain" id="PRO_5045409254" evidence="4">
    <location>
        <begin position="22"/>
        <end position="1186"/>
    </location>
</feature>
<evidence type="ECO:0000313" key="10">
    <source>
        <dbReference type="EMBL" id="MDA3615120.1"/>
    </source>
</evidence>
<dbReference type="RefSeq" id="WP_407031444.1">
    <property type="nucleotide sequence ID" value="NZ_JAQGEF010000010.1"/>
</dbReference>
<dbReference type="Pfam" id="PF16355">
    <property type="entry name" value="DUF4982"/>
    <property type="match status" value="1"/>
</dbReference>
<dbReference type="InterPro" id="IPR006102">
    <property type="entry name" value="Ig-like_GH2"/>
</dbReference>
<dbReference type="InterPro" id="IPR036156">
    <property type="entry name" value="Beta-gal/glucu_dom_sf"/>
</dbReference>
<dbReference type="Gene3D" id="2.60.120.430">
    <property type="entry name" value="Galactose-binding lectin"/>
    <property type="match status" value="1"/>
</dbReference>
<proteinExistence type="inferred from homology"/>
<evidence type="ECO:0000259" key="7">
    <source>
        <dbReference type="Pfam" id="PF11721"/>
    </source>
</evidence>
<dbReference type="SUPFAM" id="SSF51445">
    <property type="entry name" value="(Trans)glycosidases"/>
    <property type="match status" value="1"/>
</dbReference>
<feature type="domain" description="Malectin" evidence="7">
    <location>
        <begin position="724"/>
        <end position="908"/>
    </location>
</feature>
<feature type="domain" description="Beta-mannosidase-like galactose-binding" evidence="9">
    <location>
        <begin position="87"/>
        <end position="158"/>
    </location>
</feature>
<keyword evidence="11" id="KW-1185">Reference proteome</keyword>
<dbReference type="InterPro" id="IPR008979">
    <property type="entry name" value="Galactose-bd-like_sf"/>
</dbReference>
<comment type="caution">
    <text evidence="10">The sequence shown here is derived from an EMBL/GenBank/DDBJ whole genome shotgun (WGS) entry which is preliminary data.</text>
</comment>
<evidence type="ECO:0000256" key="2">
    <source>
        <dbReference type="ARBA" id="ARBA00022801"/>
    </source>
</evidence>
<evidence type="ECO:0000259" key="8">
    <source>
        <dbReference type="Pfam" id="PF16355"/>
    </source>
</evidence>
<name>A0ABT4UK22_9BACT</name>
<dbReference type="EMBL" id="JAQGEF010000010">
    <property type="protein sequence ID" value="MDA3615120.1"/>
    <property type="molecule type" value="Genomic_DNA"/>
</dbReference>
<dbReference type="InterPro" id="IPR054593">
    <property type="entry name" value="Beta-mannosidase-like_N2"/>
</dbReference>
<dbReference type="PANTHER" id="PTHR42732:SF1">
    <property type="entry name" value="BETA-MANNOSIDASE"/>
    <property type="match status" value="1"/>
</dbReference>
<keyword evidence="4" id="KW-0732">Signal</keyword>
<dbReference type="Pfam" id="PF11721">
    <property type="entry name" value="Malectin"/>
    <property type="match status" value="1"/>
</dbReference>
<dbReference type="InterPro" id="IPR006103">
    <property type="entry name" value="Glyco_hydro_2_cat"/>
</dbReference>
<keyword evidence="3" id="KW-0326">Glycosidase</keyword>
<dbReference type="PANTHER" id="PTHR42732">
    <property type="entry name" value="BETA-GALACTOSIDASE"/>
    <property type="match status" value="1"/>
</dbReference>
<protein>
    <submittedName>
        <fullName evidence="10">Malectin domain-containing carbohydrate-binding protein</fullName>
    </submittedName>
</protein>
<organism evidence="10 11">
    <name type="scientific">Polluticaenibacter yanchengensis</name>
    <dbReference type="NCBI Taxonomy" id="3014562"/>
    <lineage>
        <taxon>Bacteria</taxon>
        <taxon>Pseudomonadati</taxon>
        <taxon>Bacteroidota</taxon>
        <taxon>Chitinophagia</taxon>
        <taxon>Chitinophagales</taxon>
        <taxon>Chitinophagaceae</taxon>
        <taxon>Polluticaenibacter</taxon>
    </lineage>
</organism>
<comment type="similarity">
    <text evidence="1">Belongs to the glycosyl hydrolase 2 family.</text>
</comment>
<dbReference type="SUPFAM" id="SSF49303">
    <property type="entry name" value="beta-Galactosidase/glucuronidase domain"/>
    <property type="match status" value="1"/>
</dbReference>
<gene>
    <name evidence="10" type="ORF">O3P16_09900</name>
</gene>
<evidence type="ECO:0000256" key="1">
    <source>
        <dbReference type="ARBA" id="ARBA00007401"/>
    </source>
</evidence>
<accession>A0ABT4UK22</accession>
<dbReference type="InterPro" id="IPR032311">
    <property type="entry name" value="DUF4982"/>
</dbReference>
<dbReference type="Pfam" id="PF00703">
    <property type="entry name" value="Glyco_hydro_2"/>
    <property type="match status" value="1"/>
</dbReference>
<dbReference type="Gene3D" id="2.60.40.10">
    <property type="entry name" value="Immunoglobulins"/>
    <property type="match status" value="2"/>
</dbReference>
<evidence type="ECO:0000259" key="6">
    <source>
        <dbReference type="Pfam" id="PF02836"/>
    </source>
</evidence>
<evidence type="ECO:0000313" key="11">
    <source>
        <dbReference type="Proteomes" id="UP001210231"/>
    </source>
</evidence>
<dbReference type="InterPro" id="IPR006101">
    <property type="entry name" value="Glyco_hydro_2"/>
</dbReference>
<dbReference type="Pfam" id="PF22666">
    <property type="entry name" value="Glyco_hydro_2_N2"/>
    <property type="match status" value="1"/>
</dbReference>
<dbReference type="InterPro" id="IPR051913">
    <property type="entry name" value="GH2_Domain-Containing"/>
</dbReference>
<dbReference type="InterPro" id="IPR017853">
    <property type="entry name" value="GH"/>
</dbReference>
<evidence type="ECO:0000259" key="5">
    <source>
        <dbReference type="Pfam" id="PF00703"/>
    </source>
</evidence>
<dbReference type="Gene3D" id="2.60.120.260">
    <property type="entry name" value="Galactose-binding domain-like"/>
    <property type="match status" value="2"/>
</dbReference>
<feature type="domain" description="Glycoside hydrolase family 2 catalytic" evidence="6">
    <location>
        <begin position="323"/>
        <end position="457"/>
    </location>
</feature>
<dbReference type="Proteomes" id="UP001210231">
    <property type="component" value="Unassembled WGS sequence"/>
</dbReference>
<reference evidence="10 11" key="1">
    <citation type="submission" date="2022-12" db="EMBL/GenBank/DDBJ databases">
        <title>Chitinophagaceae gen. sp. nov., a new member of the family Chitinophagaceae, isolated from soil in a chemical factory.</title>
        <authorList>
            <person name="Ke Z."/>
        </authorList>
    </citation>
    <scope>NUCLEOTIDE SEQUENCE [LARGE SCALE GENOMIC DNA]</scope>
    <source>
        <strain evidence="10 11">LY-5</strain>
    </source>
</reference>
<feature type="domain" description="DUF4982" evidence="8">
    <location>
        <begin position="632"/>
        <end position="689"/>
    </location>
</feature>
<dbReference type="Pfam" id="PF02836">
    <property type="entry name" value="Glyco_hydro_2_C"/>
    <property type="match status" value="1"/>
</dbReference>
<evidence type="ECO:0000259" key="9">
    <source>
        <dbReference type="Pfam" id="PF22666"/>
    </source>
</evidence>
<evidence type="ECO:0000256" key="3">
    <source>
        <dbReference type="ARBA" id="ARBA00023295"/>
    </source>
</evidence>
<dbReference type="Gene3D" id="3.20.20.80">
    <property type="entry name" value="Glycosidases"/>
    <property type="match status" value="1"/>
</dbReference>
<dbReference type="PRINTS" id="PR00132">
    <property type="entry name" value="GLHYDRLASE2"/>
</dbReference>
<dbReference type="InterPro" id="IPR013783">
    <property type="entry name" value="Ig-like_fold"/>
</dbReference>
<sequence>MKRIVLSVVLLLQMFSGFSQARIITSLNGQWQTLYSETLPAVKSGAGNFNAPKVAKSNWRTVNVPHNWDAYEGYRRMRHGNLHGYAWYQKTFTHHAYEKGKRFFLYFEGVGSYATVWLNGKKIGYHAGGRTTFTLDVTGVLNTNGKLNTLQVRADHPAEIRDLPWVCGGCSDERGFSEGSQPLGIVRPVSLIETNDTRIEPFGVHVWNGKGTGKEVANLEINTTVKNYKSKNDTVNLRNSIFDAEGLLVSNVNQTLVLAPGDSIDVKQGFPEIKFPKLWSPKHPYLYKVHTQIYKEGELVDELVTPYGVRWTKWPTAPDNSTNQFFINDTAVFINGIAEYEHIIGGSHAFSKEQIRTRAKMIKAAGFNAFRDGHQPHNLEYQHYWDSLGIMWWTQLSAHVWFDNDHFKKNFKTLLREWVIERRNSPSIIMYGLQNESTLPEDFAKECTELIRTLDPGASIERLVTTCNGGKGTDWDVPQNWTGTYGGNPMVYDDNVKRQKLIGEYGAWRTIDLHTEGGFIQEGVPLSEDRMTQLMEMKVRLAESARDSSSGHFFWLLTSHDNPGRVQAGEGLRELDRIGPVNYKGLLTPWEEPLDVYYMYRSHYAPKTTEPMVYIVSQTWPNRWTGPGRKNGITIYSNCDGVELFNDIDSISLGMQISNGRFTHYSFNNVNVQYNVLYAVGYVNGKIVARDTIVLNNLPEAVRLKRMREGNNELLKPADGYKYVYRVNAGGPKYTDRYKNTWQADRAYSIYNSKEYPKNTWGSTSWANSFNGTPLFFASQRQTYNPVKGIADWPLVQSFRYGREQLAYHFPIPNGEYLVELFFIEPWFGKGGGLDATGWRQFDVAINGKVVLKDLDIFKEAGYSTALKKTIPVTVTNGIIKIDFPYVASSQAVVSAIAIATKNANVKAVPATNGIVKQVTKSKNWALQTWMNTGDYQFGDTNVAFLDLPPVFYGADWFQKSTDKIDSLYPLSFVVDKKSDVFVAVPAYYEYRADSINNIEDAQMKLVNTERDNNEFKVYRIKAEANDKVVLPNKLLQMAQTIAVVPVSSVEPAYDLKKAVTYRSNEAMVIGSGLVVENINDRPNVRFTKPNGDTLQFVFQVGVADKYSFQLRYANMTEHVMTGRLQMLSADGVLMREEPLEFTKSKPGKWNYINTDSGSMINAGTYWLRIISTNAEGLGVSNLEVQ</sequence>
<keyword evidence="2" id="KW-0378">Hydrolase</keyword>
<feature type="domain" description="Glycoside hydrolase family 2 immunoglobulin-like beta-sandwich" evidence="5">
    <location>
        <begin position="216"/>
        <end position="310"/>
    </location>
</feature>
<evidence type="ECO:0000256" key="4">
    <source>
        <dbReference type="SAM" id="SignalP"/>
    </source>
</evidence>
<dbReference type="InterPro" id="IPR021720">
    <property type="entry name" value="Malectin_dom"/>
</dbReference>
<feature type="signal peptide" evidence="4">
    <location>
        <begin position="1"/>
        <end position="21"/>
    </location>
</feature>